<dbReference type="Pfam" id="PF07638">
    <property type="entry name" value="Sigma70_ECF"/>
    <property type="match status" value="1"/>
</dbReference>
<keyword evidence="2" id="KW-0731">Sigma factor</keyword>
<protein>
    <recommendedName>
        <fullName evidence="4">RNA polymerase sigma-70 ECF-like HTH domain-containing protein</fullName>
    </recommendedName>
</protein>
<dbReference type="RefSeq" id="WP_051601486.1">
    <property type="nucleotide sequence ID" value="NZ_AWFF01000052.1"/>
</dbReference>
<dbReference type="STRING" id="1280946.HY29_16945"/>
<dbReference type="GO" id="GO:0006352">
    <property type="term" value="P:DNA-templated transcription initiation"/>
    <property type="evidence" value="ECO:0007669"/>
    <property type="project" value="InterPro"/>
</dbReference>
<evidence type="ECO:0000313" key="5">
    <source>
        <dbReference type="EMBL" id="KCZ53556.1"/>
    </source>
</evidence>
<dbReference type="PATRIC" id="fig|1280946.3.peg.2548"/>
<evidence type="ECO:0000256" key="3">
    <source>
        <dbReference type="ARBA" id="ARBA00023163"/>
    </source>
</evidence>
<dbReference type="eggNOG" id="COG1595">
    <property type="taxonomic scope" value="Bacteria"/>
</dbReference>
<proteinExistence type="predicted"/>
<dbReference type="Proteomes" id="UP000027037">
    <property type="component" value="Unassembled WGS sequence"/>
</dbReference>
<sequence length="187" mass="21262">MTLTPNDQERETERGQPLGLSEELLAETYDILRRIASRKLGSQRSSATLNTTMIVHEAWLKLSKDNDRRFADQNHYLATASRAMRQILVDHARRKLAEKRGSGALHVNIDDYEIPESTAETRLLDIDAALSALTKKSPDLERIVECRFFTGLTVDETARALGRSVRTVERDWARARTYLAEYLGSDE</sequence>
<dbReference type="InterPro" id="IPR039425">
    <property type="entry name" value="RNA_pol_sigma-70-like"/>
</dbReference>
<dbReference type="InterPro" id="IPR013324">
    <property type="entry name" value="RNA_pol_sigma_r3/r4-like"/>
</dbReference>
<dbReference type="NCBIfam" id="TIGR02937">
    <property type="entry name" value="sigma70-ECF"/>
    <property type="match status" value="1"/>
</dbReference>
<dbReference type="EMBL" id="AWFF01000052">
    <property type="protein sequence ID" value="KCZ53556.1"/>
    <property type="molecule type" value="Genomic_DNA"/>
</dbReference>
<comment type="caution">
    <text evidence="5">The sequence shown here is derived from an EMBL/GenBank/DDBJ whole genome shotgun (WGS) entry which is preliminary data.</text>
</comment>
<reference evidence="5 6" key="1">
    <citation type="journal article" date="2014" name="Antonie Van Leeuwenhoek">
        <title>Hyphomonas beringensis sp. nov. and Hyphomonas chukchiensis sp. nov., isolated from surface seawater of the Bering Sea and Chukchi Sea.</title>
        <authorList>
            <person name="Li C."/>
            <person name="Lai Q."/>
            <person name="Li G."/>
            <person name="Dong C."/>
            <person name="Wang J."/>
            <person name="Liao Y."/>
            <person name="Shao Z."/>
        </authorList>
    </citation>
    <scope>NUCLEOTIDE SEQUENCE [LARGE SCALE GENOMIC DNA]</scope>
    <source>
        <strain evidence="5 6">25B14_1</strain>
    </source>
</reference>
<keyword evidence="3" id="KW-0804">Transcription</keyword>
<dbReference type="InterPro" id="IPR014284">
    <property type="entry name" value="RNA_pol_sigma-70_dom"/>
</dbReference>
<evidence type="ECO:0000256" key="1">
    <source>
        <dbReference type="ARBA" id="ARBA00023015"/>
    </source>
</evidence>
<accession>A0A062TZS2</accession>
<dbReference type="AlphaFoldDB" id="A0A062TZS2"/>
<dbReference type="SUPFAM" id="SSF88659">
    <property type="entry name" value="Sigma3 and sigma4 domains of RNA polymerase sigma factors"/>
    <property type="match status" value="1"/>
</dbReference>
<evidence type="ECO:0000313" key="6">
    <source>
        <dbReference type="Proteomes" id="UP000027037"/>
    </source>
</evidence>
<organism evidence="5 6">
    <name type="scientific">Hyphomonas beringensis</name>
    <dbReference type="NCBI Taxonomy" id="1280946"/>
    <lineage>
        <taxon>Bacteria</taxon>
        <taxon>Pseudomonadati</taxon>
        <taxon>Pseudomonadota</taxon>
        <taxon>Alphaproteobacteria</taxon>
        <taxon>Hyphomonadales</taxon>
        <taxon>Hyphomonadaceae</taxon>
        <taxon>Hyphomonas</taxon>
    </lineage>
</organism>
<dbReference type="Gene3D" id="1.10.10.10">
    <property type="entry name" value="Winged helix-like DNA-binding domain superfamily/Winged helix DNA-binding domain"/>
    <property type="match status" value="1"/>
</dbReference>
<dbReference type="InterPro" id="IPR011517">
    <property type="entry name" value="RNA_pol_sigma70_ECF-like"/>
</dbReference>
<keyword evidence="6" id="KW-1185">Reference proteome</keyword>
<evidence type="ECO:0000256" key="2">
    <source>
        <dbReference type="ARBA" id="ARBA00023082"/>
    </source>
</evidence>
<gene>
    <name evidence="5" type="ORF">HY29_16945</name>
</gene>
<dbReference type="PANTHER" id="PTHR43133:SF39">
    <property type="entry name" value="SIMILAR TO RNA POLYMERASE SIGMA-E FACTOR"/>
    <property type="match status" value="1"/>
</dbReference>
<dbReference type="GO" id="GO:0016987">
    <property type="term" value="F:sigma factor activity"/>
    <property type="evidence" value="ECO:0007669"/>
    <property type="project" value="UniProtKB-KW"/>
</dbReference>
<keyword evidence="1" id="KW-0805">Transcription regulation</keyword>
<feature type="domain" description="RNA polymerase sigma-70 ECF-like HTH" evidence="4">
    <location>
        <begin position="21"/>
        <end position="181"/>
    </location>
</feature>
<dbReference type="OrthoDB" id="128473at2"/>
<dbReference type="PANTHER" id="PTHR43133">
    <property type="entry name" value="RNA POLYMERASE ECF-TYPE SIGMA FACTO"/>
    <property type="match status" value="1"/>
</dbReference>
<dbReference type="InterPro" id="IPR036388">
    <property type="entry name" value="WH-like_DNA-bd_sf"/>
</dbReference>
<dbReference type="NCBIfam" id="TIGR02999">
    <property type="entry name" value="Sig-70_X6"/>
    <property type="match status" value="1"/>
</dbReference>
<name>A0A062TZS2_9PROT</name>
<evidence type="ECO:0000259" key="4">
    <source>
        <dbReference type="Pfam" id="PF07638"/>
    </source>
</evidence>
<dbReference type="InterPro" id="IPR053812">
    <property type="entry name" value="HTH_Sigma70_ECF-like"/>
</dbReference>